<gene>
    <name evidence="3" type="ORF">DT594_12720</name>
</gene>
<proteinExistence type="predicted"/>
<evidence type="ECO:0000313" key="3">
    <source>
        <dbReference type="EMBL" id="KAA0694165.1"/>
    </source>
</evidence>
<feature type="signal peptide" evidence="1">
    <location>
        <begin position="1"/>
        <end position="27"/>
    </location>
</feature>
<dbReference type="Proteomes" id="UP000463138">
    <property type="component" value="Unassembled WGS sequence"/>
</dbReference>
<dbReference type="PROSITE" id="PS51257">
    <property type="entry name" value="PROKAR_LIPOPROTEIN"/>
    <property type="match status" value="1"/>
</dbReference>
<organism evidence="3 4">
    <name type="scientific">Halopseudomonas laoshanensis</name>
    <dbReference type="NCBI Taxonomy" id="2268758"/>
    <lineage>
        <taxon>Bacteria</taxon>
        <taxon>Pseudomonadati</taxon>
        <taxon>Pseudomonadota</taxon>
        <taxon>Gammaproteobacteria</taxon>
        <taxon>Pseudomonadales</taxon>
        <taxon>Pseudomonadaceae</taxon>
        <taxon>Halopseudomonas</taxon>
    </lineage>
</organism>
<dbReference type="RefSeq" id="WP_149333002.1">
    <property type="nucleotide sequence ID" value="NZ_JBHOFR010000001.1"/>
</dbReference>
<keyword evidence="4" id="KW-1185">Reference proteome</keyword>
<name>A0A7V7GT00_9GAMM</name>
<dbReference type="Pfam" id="PF13590">
    <property type="entry name" value="DUF4136"/>
    <property type="match status" value="1"/>
</dbReference>
<protein>
    <submittedName>
        <fullName evidence="3">DUF4136 domain-containing protein</fullName>
    </submittedName>
</protein>
<keyword evidence="1" id="KW-0732">Signal</keyword>
<comment type="caution">
    <text evidence="3">The sequence shown here is derived from an EMBL/GenBank/DDBJ whole genome shotgun (WGS) entry which is preliminary data.</text>
</comment>
<feature type="domain" description="DUF4136" evidence="2">
    <location>
        <begin position="31"/>
        <end position="196"/>
    </location>
</feature>
<dbReference type="AlphaFoldDB" id="A0A7V7GT00"/>
<feature type="chain" id="PRO_5030941405" evidence="1">
    <location>
        <begin position="28"/>
        <end position="197"/>
    </location>
</feature>
<dbReference type="Gene3D" id="3.30.160.670">
    <property type="match status" value="1"/>
</dbReference>
<dbReference type="EMBL" id="QOVF01000003">
    <property type="protein sequence ID" value="KAA0694165.1"/>
    <property type="molecule type" value="Genomic_DNA"/>
</dbReference>
<evidence type="ECO:0000259" key="2">
    <source>
        <dbReference type="Pfam" id="PF13590"/>
    </source>
</evidence>
<accession>A0A7V7GT00</accession>
<reference evidence="3 4" key="1">
    <citation type="submission" date="2018-07" db="EMBL/GenBank/DDBJ databases">
        <title>Pseudomonas laoshanensis sp. nov., isolated from soil.</title>
        <authorList>
            <person name="Sun J."/>
            <person name="Yu L."/>
            <person name="Wang M."/>
            <person name="Zhang C."/>
        </authorList>
    </citation>
    <scope>NUCLEOTIDE SEQUENCE [LARGE SCALE GENOMIC DNA]</scope>
    <source>
        <strain evidence="3 4">Y22</strain>
    </source>
</reference>
<dbReference type="OrthoDB" id="7019059at2"/>
<evidence type="ECO:0000256" key="1">
    <source>
        <dbReference type="SAM" id="SignalP"/>
    </source>
</evidence>
<dbReference type="InterPro" id="IPR025411">
    <property type="entry name" value="DUF4136"/>
</dbReference>
<evidence type="ECO:0000313" key="4">
    <source>
        <dbReference type="Proteomes" id="UP000463138"/>
    </source>
</evidence>
<sequence>MFASRLHSTTKSLTLGVAVLLLAACQAAPIQRDFDTNRDFTQYRDWSWAEEAVSYTPASDPRIQSDLTTQRIRDAVSGQLDVRGLRPVQPGQEPDLQVKVYVISEMREDNVTTSYGGSFGTYWGGWGGGWGGGPGYAETRSVDYQVLTLQIDLLDDGQLVWRGSDEQQLRSTPLTPAERSQQIQEMVTKILGGFPPY</sequence>